<keyword evidence="8" id="KW-1133">Transmembrane helix</keyword>
<dbReference type="PROSITE" id="PS50068">
    <property type="entry name" value="LDLRA_2"/>
    <property type="match status" value="2"/>
</dbReference>
<dbReference type="FunFam" id="2.10.25.10:FF:000009">
    <property type="entry name" value="Low-density lipoprotein receptor isoform 1"/>
    <property type="match status" value="1"/>
</dbReference>
<protein>
    <recommendedName>
        <fullName evidence="16">EGF-like domain-containing protein</fullName>
    </recommendedName>
</protein>
<dbReference type="Pfam" id="PF14670">
    <property type="entry name" value="FXa_inhibition"/>
    <property type="match status" value="1"/>
</dbReference>
<dbReference type="GO" id="GO:0005886">
    <property type="term" value="C:plasma membrane"/>
    <property type="evidence" value="ECO:0007669"/>
    <property type="project" value="TreeGrafter"/>
</dbReference>
<dbReference type="InterPro" id="IPR036055">
    <property type="entry name" value="LDL_receptor-like_sf"/>
</dbReference>
<feature type="chain" id="PRO_5034108271" description="EGF-like domain-containing protein" evidence="15">
    <location>
        <begin position="19"/>
        <end position="421"/>
    </location>
</feature>
<dbReference type="Gene3D" id="4.10.400.10">
    <property type="entry name" value="Low-density Lipoprotein Receptor"/>
    <property type="match status" value="2"/>
</dbReference>
<dbReference type="GO" id="GO:0005509">
    <property type="term" value="F:calcium ion binding"/>
    <property type="evidence" value="ECO:0007669"/>
    <property type="project" value="InterPro"/>
</dbReference>
<dbReference type="PANTHER" id="PTHR22722:SF5">
    <property type="entry name" value="LOW-DENSITY LIPOPROTEIN RECEPTOR-RELATED PROTEIN 1B"/>
    <property type="match status" value="1"/>
</dbReference>
<evidence type="ECO:0000256" key="12">
    <source>
        <dbReference type="ARBA" id="ARBA00023180"/>
    </source>
</evidence>
<evidence type="ECO:0000256" key="14">
    <source>
        <dbReference type="PROSITE-ProRule" id="PRU00461"/>
    </source>
</evidence>
<evidence type="ECO:0000313" key="18">
    <source>
        <dbReference type="Proteomes" id="UP000694404"/>
    </source>
</evidence>
<comment type="caution">
    <text evidence="13">Lacks conserved residue(s) required for the propagation of feature annotation.</text>
</comment>
<evidence type="ECO:0000256" key="9">
    <source>
        <dbReference type="ARBA" id="ARBA00023136"/>
    </source>
</evidence>
<evidence type="ECO:0000256" key="6">
    <source>
        <dbReference type="ARBA" id="ARBA00022737"/>
    </source>
</evidence>
<dbReference type="GO" id="GO:0005041">
    <property type="term" value="F:low-density lipoprotein particle receptor activity"/>
    <property type="evidence" value="ECO:0007669"/>
    <property type="project" value="TreeGrafter"/>
</dbReference>
<dbReference type="Gene3D" id="2.120.10.30">
    <property type="entry name" value="TolB, C-terminal domain"/>
    <property type="match status" value="1"/>
</dbReference>
<evidence type="ECO:0000256" key="8">
    <source>
        <dbReference type="ARBA" id="ARBA00022989"/>
    </source>
</evidence>
<keyword evidence="6" id="KW-0677">Repeat</keyword>
<feature type="signal peptide" evidence="15">
    <location>
        <begin position="1"/>
        <end position="18"/>
    </location>
</feature>
<dbReference type="InterPro" id="IPR018097">
    <property type="entry name" value="EGF_Ca-bd_CS"/>
</dbReference>
<reference evidence="17" key="2">
    <citation type="submission" date="2025-09" db="UniProtKB">
        <authorList>
            <consortium name="Ensembl"/>
        </authorList>
    </citation>
    <scope>IDENTIFICATION</scope>
</reference>
<dbReference type="OMA" id="MVECAAM"/>
<dbReference type="GO" id="GO:0043235">
    <property type="term" value="C:receptor complex"/>
    <property type="evidence" value="ECO:0007669"/>
    <property type="project" value="TreeGrafter"/>
</dbReference>
<dbReference type="InterPro" id="IPR000152">
    <property type="entry name" value="EGF-type_Asp/Asn_hydroxyl_site"/>
</dbReference>
<keyword evidence="4" id="KW-0812">Transmembrane</keyword>
<evidence type="ECO:0000256" key="2">
    <source>
        <dbReference type="ARBA" id="ARBA00022536"/>
    </source>
</evidence>
<dbReference type="PROSITE" id="PS01187">
    <property type="entry name" value="EGF_CA"/>
    <property type="match status" value="1"/>
</dbReference>
<dbReference type="FunFam" id="4.10.400.10:FF:000148">
    <property type="entry name" value="low-density lipoprotein receptor-related protein 1B"/>
    <property type="match status" value="1"/>
</dbReference>
<feature type="disulfide bond" evidence="13">
    <location>
        <begin position="152"/>
        <end position="162"/>
    </location>
</feature>
<keyword evidence="9" id="KW-0472">Membrane</keyword>
<keyword evidence="12" id="KW-0325">Glycoprotein</keyword>
<dbReference type="InterPro" id="IPR011042">
    <property type="entry name" value="6-blade_b-propeller_TolB-like"/>
</dbReference>
<dbReference type="SMART" id="SM00192">
    <property type="entry name" value="LDLa"/>
    <property type="match status" value="2"/>
</dbReference>
<feature type="repeat" description="LDL-receptor class B" evidence="14">
    <location>
        <begin position="331"/>
        <end position="374"/>
    </location>
</feature>
<keyword evidence="2 13" id="KW-0245">EGF-like domain</keyword>
<evidence type="ECO:0000256" key="3">
    <source>
        <dbReference type="ARBA" id="ARBA00022583"/>
    </source>
</evidence>
<dbReference type="PROSITE" id="PS01209">
    <property type="entry name" value="LDLRA_1"/>
    <property type="match status" value="1"/>
</dbReference>
<keyword evidence="3" id="KW-0254">Endocytosis</keyword>
<keyword evidence="11" id="KW-0675">Receptor</keyword>
<evidence type="ECO:0000256" key="15">
    <source>
        <dbReference type="SAM" id="SignalP"/>
    </source>
</evidence>
<dbReference type="SUPFAM" id="SSF63825">
    <property type="entry name" value="YWTD domain"/>
    <property type="match status" value="1"/>
</dbReference>
<dbReference type="Proteomes" id="UP000694404">
    <property type="component" value="Unplaced"/>
</dbReference>
<dbReference type="PROSITE" id="PS01186">
    <property type="entry name" value="EGF_2"/>
    <property type="match status" value="1"/>
</dbReference>
<organism evidence="17 18">
    <name type="scientific">Chelonoidis abingdonii</name>
    <name type="common">Abingdon island giant tortoise</name>
    <name type="synonym">Testudo abingdonii</name>
    <dbReference type="NCBI Taxonomy" id="106734"/>
    <lineage>
        <taxon>Eukaryota</taxon>
        <taxon>Metazoa</taxon>
        <taxon>Chordata</taxon>
        <taxon>Craniata</taxon>
        <taxon>Vertebrata</taxon>
        <taxon>Euteleostomi</taxon>
        <taxon>Archelosauria</taxon>
        <taxon>Testudinata</taxon>
        <taxon>Testudines</taxon>
        <taxon>Cryptodira</taxon>
        <taxon>Durocryptodira</taxon>
        <taxon>Testudinoidea</taxon>
        <taxon>Testudinidae</taxon>
        <taxon>Chelonoidis</taxon>
    </lineage>
</organism>
<evidence type="ECO:0000256" key="10">
    <source>
        <dbReference type="ARBA" id="ARBA00023157"/>
    </source>
</evidence>
<dbReference type="SMART" id="SM00179">
    <property type="entry name" value="EGF_CA"/>
    <property type="match status" value="1"/>
</dbReference>
<dbReference type="InterPro" id="IPR002172">
    <property type="entry name" value="LDrepeatLR_classA_rpt"/>
</dbReference>
<sequence length="421" mass="47590">PGALNLLIIIPILHCCNTIDFNRLCDIGEFLCDDHVTCVSQNWLCDGEPNCPDDSDESLDTCPEEIEFKCPLNHMTCIGTNRCIHLSQLCNGVYDCSDGYDEGVHCRELLPKCQRMNCQYKCSISRNGTSCYCEDGYEVGDDGRNCNDLDECNVYGTCSQTCINTDGSYACSCVEGYVLQPDNRSCKAKNEPSDRPPVLLIASSETIEVLYLNGSKVPTPNSVKGNGINTLDFIYNKDTICWIESKESSSQLKCTKISKSWRLTDEWIINIAQYLHNVQQMAIDWLTGNFYFVDHVSDRIFVCNHNGTVCITLIDLDLQNPKAIAVDPTSGKLFFTDYGNVAKIERCDMDGMNRTRIVESKIEQPTAVAVDLVNKYVYWIDIYLDYIEVVDYQGRNRHTVIQGRQVSIYLMIQDPRPPPYL</sequence>
<dbReference type="PROSITE" id="PS00010">
    <property type="entry name" value="ASX_HYDROXYL"/>
    <property type="match status" value="1"/>
</dbReference>
<dbReference type="SUPFAM" id="SSF57424">
    <property type="entry name" value="LDL receptor-like module"/>
    <property type="match status" value="2"/>
</dbReference>
<dbReference type="InterPro" id="IPR051221">
    <property type="entry name" value="LDLR-related"/>
</dbReference>
<dbReference type="PRINTS" id="PR00261">
    <property type="entry name" value="LDLRECEPTOR"/>
</dbReference>
<dbReference type="InterPro" id="IPR000742">
    <property type="entry name" value="EGF"/>
</dbReference>
<dbReference type="FunFam" id="4.10.400.10:FF:000015">
    <property type="entry name" value="Low-density lipoprotein receptor-related protein 1"/>
    <property type="match status" value="1"/>
</dbReference>
<keyword evidence="10 13" id="KW-1015">Disulfide bond</keyword>
<dbReference type="PROSITE" id="PS50026">
    <property type="entry name" value="EGF_3"/>
    <property type="match status" value="1"/>
</dbReference>
<dbReference type="Pfam" id="PF00057">
    <property type="entry name" value="Ldl_recept_a"/>
    <property type="match status" value="2"/>
</dbReference>
<dbReference type="CDD" id="cd00112">
    <property type="entry name" value="LDLa"/>
    <property type="match status" value="2"/>
</dbReference>
<accession>A0A8C0J271</accession>
<proteinExistence type="predicted"/>
<dbReference type="SUPFAM" id="SSF57196">
    <property type="entry name" value="EGF/Laminin"/>
    <property type="match status" value="2"/>
</dbReference>
<dbReference type="InterPro" id="IPR001881">
    <property type="entry name" value="EGF-like_Ca-bd_dom"/>
</dbReference>
<dbReference type="GeneTree" id="ENSGT00940000157521"/>
<dbReference type="GO" id="GO:0006897">
    <property type="term" value="P:endocytosis"/>
    <property type="evidence" value="ECO:0007669"/>
    <property type="project" value="UniProtKB-KW"/>
</dbReference>
<dbReference type="PROSITE" id="PS51120">
    <property type="entry name" value="LDLRB"/>
    <property type="match status" value="1"/>
</dbReference>
<evidence type="ECO:0000256" key="5">
    <source>
        <dbReference type="ARBA" id="ARBA00022729"/>
    </source>
</evidence>
<evidence type="ECO:0000256" key="13">
    <source>
        <dbReference type="PROSITE-ProRule" id="PRU00076"/>
    </source>
</evidence>
<name>A0A8C0J271_CHEAB</name>
<dbReference type="Pfam" id="PF00058">
    <property type="entry name" value="Ldl_recept_b"/>
    <property type="match status" value="2"/>
</dbReference>
<dbReference type="AlphaFoldDB" id="A0A8C0J271"/>
<feature type="domain" description="EGF-like" evidence="16">
    <location>
        <begin position="148"/>
        <end position="187"/>
    </location>
</feature>
<evidence type="ECO:0000256" key="7">
    <source>
        <dbReference type="ARBA" id="ARBA00022837"/>
    </source>
</evidence>
<keyword evidence="18" id="KW-1185">Reference proteome</keyword>
<dbReference type="SMART" id="SM00135">
    <property type="entry name" value="LY"/>
    <property type="match status" value="4"/>
</dbReference>
<evidence type="ECO:0000256" key="11">
    <source>
        <dbReference type="ARBA" id="ARBA00023170"/>
    </source>
</evidence>
<keyword evidence="5 15" id="KW-0732">Signal</keyword>
<reference evidence="17" key="1">
    <citation type="submission" date="2025-08" db="UniProtKB">
        <authorList>
            <consortium name="Ensembl"/>
        </authorList>
    </citation>
    <scope>IDENTIFICATION</scope>
</reference>
<keyword evidence="7" id="KW-0106">Calcium</keyword>
<dbReference type="Ensembl" id="ENSCABT00000028066.1">
    <property type="protein sequence ID" value="ENSCABP00000025612.1"/>
    <property type="gene ID" value="ENSCABG00000018833.1"/>
</dbReference>
<evidence type="ECO:0000313" key="17">
    <source>
        <dbReference type="Ensembl" id="ENSCABP00000025612.1"/>
    </source>
</evidence>
<dbReference type="Gene3D" id="2.10.25.10">
    <property type="entry name" value="Laminin"/>
    <property type="match status" value="2"/>
</dbReference>
<evidence type="ECO:0000256" key="1">
    <source>
        <dbReference type="ARBA" id="ARBA00004479"/>
    </source>
</evidence>
<dbReference type="InterPro" id="IPR023415">
    <property type="entry name" value="LDLR_class-A_CS"/>
</dbReference>
<comment type="subcellular location">
    <subcellularLocation>
        <location evidence="1">Membrane</location>
        <topology evidence="1">Single-pass type I membrane protein</topology>
    </subcellularLocation>
</comment>
<dbReference type="PANTHER" id="PTHR22722">
    <property type="entry name" value="LOW-DENSITY LIPOPROTEIN RECEPTOR-RELATED PROTEIN 2-RELATED"/>
    <property type="match status" value="1"/>
</dbReference>
<dbReference type="SMART" id="SM00181">
    <property type="entry name" value="EGF"/>
    <property type="match status" value="2"/>
</dbReference>
<dbReference type="FunFam" id="2.120.10.30:FF:000241">
    <property type="entry name" value="Low-density lipoprotein receptor-related protein 6"/>
    <property type="match status" value="1"/>
</dbReference>
<dbReference type="InterPro" id="IPR000033">
    <property type="entry name" value="LDLR_classB_rpt"/>
</dbReference>
<evidence type="ECO:0000259" key="16">
    <source>
        <dbReference type="PROSITE" id="PS50026"/>
    </source>
</evidence>
<evidence type="ECO:0000256" key="4">
    <source>
        <dbReference type="ARBA" id="ARBA00022692"/>
    </source>
</evidence>